<dbReference type="PANTHER" id="PTHR43280">
    <property type="entry name" value="ARAC-FAMILY TRANSCRIPTIONAL REGULATOR"/>
    <property type="match status" value="1"/>
</dbReference>
<dbReference type="PROSITE" id="PS01124">
    <property type="entry name" value="HTH_ARAC_FAMILY_2"/>
    <property type="match status" value="1"/>
</dbReference>
<feature type="domain" description="Response regulatory" evidence="6">
    <location>
        <begin position="8"/>
        <end position="122"/>
    </location>
</feature>
<dbReference type="Proteomes" id="UP000243750">
    <property type="component" value="Unassembled WGS sequence"/>
</dbReference>
<dbReference type="GO" id="GO:0003700">
    <property type="term" value="F:DNA-binding transcription factor activity"/>
    <property type="evidence" value="ECO:0007669"/>
    <property type="project" value="InterPro"/>
</dbReference>
<dbReference type="Proteomes" id="UP000344571">
    <property type="component" value="Chromosome"/>
</dbReference>
<dbReference type="Pfam" id="PF00072">
    <property type="entry name" value="Response_reg"/>
    <property type="match status" value="1"/>
</dbReference>
<reference evidence="8 10" key="2">
    <citation type="submission" date="2018-10" db="EMBL/GenBank/DDBJ databases">
        <title>Complete genome sequence of Pseudomonas pelagia strain Kongs-67.</title>
        <authorList>
            <person name="Sinha R.K."/>
            <person name="Krishnan K."/>
        </authorList>
    </citation>
    <scope>NUCLEOTIDE SEQUENCE [LARGE SCALE GENOMIC DNA]</scope>
    <source>
        <strain evidence="8 10">Kongs-67</strain>
    </source>
</reference>
<name>A0AA91TZG3_9GAMM</name>
<sequence>MQPKEYVLIIVRNIQNRVDNDFHHALRQAGYRVEIVPSGQDPVPLMQAHPPVAACFQFDYPDFEGLASLRETKTAMPSVPLLMITQAHSESLAVWAFRARVWDYFVQPIDIPRLMEVAAKLYRLHLPQKSRPPRHDAAQIRNQIPPEARTHCSTLLDDQALLQRIVSFTDQNLHRKIAQSEVANLCTMSCFQLSRFFKRVTGVTFQGYLLHRRINEAMRLLANPKVSITDVCFTVGFGDLSYFTRTFQRYVGMPPSRFRLEATELASTRQSAQISSVPTALPSVLDPVEGPYP</sequence>
<gene>
    <name evidence="7" type="ORF">CO192_19065</name>
    <name evidence="8" type="ORF">EAO82_13840</name>
</gene>
<dbReference type="EMBL" id="NWMT01000244">
    <property type="protein sequence ID" value="PCC97799.1"/>
    <property type="molecule type" value="Genomic_DNA"/>
</dbReference>
<dbReference type="PROSITE" id="PS00041">
    <property type="entry name" value="HTH_ARAC_FAMILY_1"/>
    <property type="match status" value="1"/>
</dbReference>
<comment type="caution">
    <text evidence="4">Lacks conserved residue(s) required for the propagation of feature annotation.</text>
</comment>
<dbReference type="RefSeq" id="WP_096348115.1">
    <property type="nucleotide sequence ID" value="NZ_CP033116.1"/>
</dbReference>
<evidence type="ECO:0000256" key="4">
    <source>
        <dbReference type="PROSITE-ProRule" id="PRU00169"/>
    </source>
</evidence>
<evidence type="ECO:0000313" key="8">
    <source>
        <dbReference type="EMBL" id="QFY57353.1"/>
    </source>
</evidence>
<dbReference type="PROSITE" id="PS50110">
    <property type="entry name" value="RESPONSE_REGULATORY"/>
    <property type="match status" value="1"/>
</dbReference>
<dbReference type="InterPro" id="IPR009057">
    <property type="entry name" value="Homeodomain-like_sf"/>
</dbReference>
<evidence type="ECO:0000313" key="9">
    <source>
        <dbReference type="Proteomes" id="UP000243750"/>
    </source>
</evidence>
<organism evidence="7 9">
    <name type="scientific">Halopseudomonas pelagia</name>
    <dbReference type="NCBI Taxonomy" id="553151"/>
    <lineage>
        <taxon>Bacteria</taxon>
        <taxon>Pseudomonadati</taxon>
        <taxon>Pseudomonadota</taxon>
        <taxon>Gammaproteobacteria</taxon>
        <taxon>Pseudomonadales</taxon>
        <taxon>Pseudomonadaceae</taxon>
        <taxon>Halopseudomonas</taxon>
    </lineage>
</organism>
<reference evidence="7 9" key="1">
    <citation type="submission" date="2017-09" db="EMBL/GenBank/DDBJ databases">
        <title>Bacterial and phytoplankton interrelationship in Kongsfjorden, an Arctic fjord.</title>
        <authorList>
            <person name="Sinha R."/>
            <person name="Krishnan K."/>
        </authorList>
    </citation>
    <scope>NUCLEOTIDE SEQUENCE [LARGE SCALE GENOMIC DNA]</scope>
    <source>
        <strain evidence="7 9">58</strain>
    </source>
</reference>
<keyword evidence="10" id="KW-1185">Reference proteome</keyword>
<dbReference type="EMBL" id="CP033116">
    <property type="protein sequence ID" value="QFY57353.1"/>
    <property type="molecule type" value="Genomic_DNA"/>
</dbReference>
<protein>
    <submittedName>
        <fullName evidence="8">AraC family transcriptional regulator</fullName>
    </submittedName>
</protein>
<dbReference type="SMART" id="SM00342">
    <property type="entry name" value="HTH_ARAC"/>
    <property type="match status" value="1"/>
</dbReference>
<dbReference type="GO" id="GO:0043565">
    <property type="term" value="F:sequence-specific DNA binding"/>
    <property type="evidence" value="ECO:0007669"/>
    <property type="project" value="InterPro"/>
</dbReference>
<dbReference type="PRINTS" id="PR00032">
    <property type="entry name" value="HTHARAC"/>
</dbReference>
<proteinExistence type="predicted"/>
<evidence type="ECO:0000256" key="1">
    <source>
        <dbReference type="ARBA" id="ARBA00023015"/>
    </source>
</evidence>
<dbReference type="Gene3D" id="3.40.50.2300">
    <property type="match status" value="1"/>
</dbReference>
<evidence type="ECO:0000259" key="6">
    <source>
        <dbReference type="PROSITE" id="PS50110"/>
    </source>
</evidence>
<keyword evidence="1" id="KW-0805">Transcription regulation</keyword>
<dbReference type="InterPro" id="IPR020449">
    <property type="entry name" value="Tscrpt_reg_AraC-type_HTH"/>
</dbReference>
<feature type="domain" description="HTH araC/xylS-type" evidence="5">
    <location>
        <begin position="163"/>
        <end position="261"/>
    </location>
</feature>
<dbReference type="GO" id="GO:0000160">
    <property type="term" value="P:phosphorelay signal transduction system"/>
    <property type="evidence" value="ECO:0007669"/>
    <property type="project" value="InterPro"/>
</dbReference>
<evidence type="ECO:0000256" key="2">
    <source>
        <dbReference type="ARBA" id="ARBA00023125"/>
    </source>
</evidence>
<dbReference type="PANTHER" id="PTHR43280:SF27">
    <property type="entry name" value="TRANSCRIPTIONAL REGULATOR MTLR"/>
    <property type="match status" value="1"/>
</dbReference>
<evidence type="ECO:0000313" key="7">
    <source>
        <dbReference type="EMBL" id="PCC97799.1"/>
    </source>
</evidence>
<dbReference type="SUPFAM" id="SSF52172">
    <property type="entry name" value="CheY-like"/>
    <property type="match status" value="1"/>
</dbReference>
<evidence type="ECO:0000259" key="5">
    <source>
        <dbReference type="PROSITE" id="PS01124"/>
    </source>
</evidence>
<dbReference type="Gene3D" id="1.10.10.60">
    <property type="entry name" value="Homeodomain-like"/>
    <property type="match status" value="2"/>
</dbReference>
<dbReference type="Pfam" id="PF12833">
    <property type="entry name" value="HTH_18"/>
    <property type="match status" value="1"/>
</dbReference>
<keyword evidence="2" id="KW-0238">DNA-binding</keyword>
<dbReference type="InterPro" id="IPR018060">
    <property type="entry name" value="HTH_AraC"/>
</dbReference>
<dbReference type="GO" id="GO:0009893">
    <property type="term" value="P:positive regulation of metabolic process"/>
    <property type="evidence" value="ECO:0007669"/>
    <property type="project" value="UniProtKB-ARBA"/>
</dbReference>
<evidence type="ECO:0000313" key="10">
    <source>
        <dbReference type="Proteomes" id="UP000344571"/>
    </source>
</evidence>
<evidence type="ECO:0000256" key="3">
    <source>
        <dbReference type="ARBA" id="ARBA00023163"/>
    </source>
</evidence>
<keyword evidence="3" id="KW-0804">Transcription</keyword>
<dbReference type="InterPro" id="IPR001789">
    <property type="entry name" value="Sig_transdc_resp-reg_receiver"/>
</dbReference>
<dbReference type="InterPro" id="IPR011006">
    <property type="entry name" value="CheY-like_superfamily"/>
</dbReference>
<accession>A0AA91TZG3</accession>
<dbReference type="InterPro" id="IPR018062">
    <property type="entry name" value="HTH_AraC-typ_CS"/>
</dbReference>
<dbReference type="SUPFAM" id="SSF46689">
    <property type="entry name" value="Homeodomain-like"/>
    <property type="match status" value="2"/>
</dbReference>
<dbReference type="AlphaFoldDB" id="A0AA91TZG3"/>